<keyword evidence="2" id="KW-1185">Reference proteome</keyword>
<protein>
    <recommendedName>
        <fullName evidence="3">Nucleotidyltransferase family protein</fullName>
    </recommendedName>
</protein>
<gene>
    <name evidence="1" type="ORF">R7226_09650</name>
</gene>
<dbReference type="Proteomes" id="UP001284601">
    <property type="component" value="Unassembled WGS sequence"/>
</dbReference>
<dbReference type="RefSeq" id="WP_318596885.1">
    <property type="nucleotide sequence ID" value="NZ_JAWSTH010000019.1"/>
</dbReference>
<dbReference type="Gene3D" id="3.30.460.40">
    <property type="match status" value="1"/>
</dbReference>
<evidence type="ECO:0008006" key="3">
    <source>
        <dbReference type="Google" id="ProtNLM"/>
    </source>
</evidence>
<reference evidence="2" key="1">
    <citation type="submission" date="2023-07" db="EMBL/GenBank/DDBJ databases">
        <title>Conexibacter stalactiti sp. nov., isolated from stalactites in a lava cave and emended description of the genus Conexibacter.</title>
        <authorList>
            <person name="Lee S.D."/>
        </authorList>
    </citation>
    <scope>NUCLEOTIDE SEQUENCE [LARGE SCALE GENOMIC DNA]</scope>
    <source>
        <strain evidence="2">KCTC 39840</strain>
    </source>
</reference>
<evidence type="ECO:0000313" key="1">
    <source>
        <dbReference type="EMBL" id="MDW5594601.1"/>
    </source>
</evidence>
<evidence type="ECO:0000313" key="2">
    <source>
        <dbReference type="Proteomes" id="UP001284601"/>
    </source>
</evidence>
<name>A0ABU4HMR7_9ACTN</name>
<accession>A0ABU4HMR7</accession>
<organism evidence="1 2">
    <name type="scientific">Conexibacter stalactiti</name>
    <dbReference type="NCBI Taxonomy" id="1940611"/>
    <lineage>
        <taxon>Bacteria</taxon>
        <taxon>Bacillati</taxon>
        <taxon>Actinomycetota</taxon>
        <taxon>Thermoleophilia</taxon>
        <taxon>Solirubrobacterales</taxon>
        <taxon>Conexibacteraceae</taxon>
        <taxon>Conexibacter</taxon>
    </lineage>
</organism>
<sequence length="251" mass="27365">MTAQAPFLDRLPEEARGLTAEAEAQGLHVRLLGGVAILLLLGDRFDAAFARPYRDIDLFCGRKEGRAVEQLLAARGWAPASEFNALGGGRRLLFHDPLSEAQVDVFAGEFAMCHELPLADSLDRPGPSLPATDLVMTKLQIVELNAKDRSDLYALLSGCPVGDGDHRAIEPARLAALTGRDWGLHHTFERNLARLRAAVEGGEGPATALPAIDALAAAMEAEPKSRGWRMRAKVGERKRWYELPEEVEREG</sequence>
<proteinExistence type="predicted"/>
<dbReference type="EMBL" id="JAWSTH010000019">
    <property type="protein sequence ID" value="MDW5594601.1"/>
    <property type="molecule type" value="Genomic_DNA"/>
</dbReference>
<comment type="caution">
    <text evidence="1">The sequence shown here is derived from an EMBL/GenBank/DDBJ whole genome shotgun (WGS) entry which is preliminary data.</text>
</comment>